<name>A0ACA9Y1N9_9ASCO</name>
<dbReference type="EMBL" id="CALSDN010000001">
    <property type="protein sequence ID" value="CAH6718764.1"/>
    <property type="molecule type" value="Genomic_DNA"/>
</dbReference>
<gene>
    <name evidence="1" type="ORF">CLIB1444_01S14004</name>
</gene>
<dbReference type="Proteomes" id="UP001152531">
    <property type="component" value="Unassembled WGS sequence"/>
</dbReference>
<reference evidence="1" key="1">
    <citation type="submission" date="2022-06" db="EMBL/GenBank/DDBJ databases">
        <authorList>
            <person name="Legras J.-L."/>
            <person name="Devillers H."/>
            <person name="Grondin C."/>
        </authorList>
    </citation>
    <scope>NUCLEOTIDE SEQUENCE</scope>
    <source>
        <strain evidence="1">CLIB 1444</strain>
    </source>
</reference>
<evidence type="ECO:0000313" key="1">
    <source>
        <dbReference type="EMBL" id="CAH6718764.1"/>
    </source>
</evidence>
<proteinExistence type="predicted"/>
<protein>
    <submittedName>
        <fullName evidence="1">Uncharacterized protein</fullName>
    </submittedName>
</protein>
<accession>A0ACA9Y1N9</accession>
<organism evidence="1 2">
    <name type="scientific">[Candida] jaroonii</name>
    <dbReference type="NCBI Taxonomy" id="467808"/>
    <lineage>
        <taxon>Eukaryota</taxon>
        <taxon>Fungi</taxon>
        <taxon>Dikarya</taxon>
        <taxon>Ascomycota</taxon>
        <taxon>Saccharomycotina</taxon>
        <taxon>Pichiomycetes</taxon>
        <taxon>Debaryomycetaceae</taxon>
        <taxon>Yamadazyma</taxon>
    </lineage>
</organism>
<evidence type="ECO:0000313" key="2">
    <source>
        <dbReference type="Proteomes" id="UP001152531"/>
    </source>
</evidence>
<comment type="caution">
    <text evidence="1">The sequence shown here is derived from an EMBL/GenBank/DDBJ whole genome shotgun (WGS) entry which is preliminary data.</text>
</comment>
<sequence length="237" mass="27026">MKVGLLINQLIVLTSLYGASLNGQFFSSREINQLQSHELFHPEKIVNGNNLPIRFDVRLEGGDKDYTALVTKDYEFSFENVPEGSYHLTINTHDFLLACDRFKIEVNENTVLATDYYLATDTTGVTTNVTETPLKIEVIDTQDYYESNQGSLKDLVMQSPLGFIFRNTIFTVMFVFVIVMTAGPYLLQLVAPDVAKRLNEIHREQADMRIEDKGNQPKIEEIPSGQPSEKLVRQRKR</sequence>
<keyword evidence="2" id="KW-1185">Reference proteome</keyword>